<sequence length="114" mass="13191">MPRAYVFLYEDGTQRSFADLSGEEEDSIDIVLSHYGKLNTDPEPGTEVKYAVIEGEGIPLNKRIEIHPVSSGSDKWGRVEVEFRNTTGGRRKKTRGKSKRRVRKTRRHRKVRYI</sequence>
<feature type="region of interest" description="Disordered" evidence="1">
    <location>
        <begin position="83"/>
        <end position="114"/>
    </location>
</feature>
<organism evidence="2">
    <name type="scientific">viral metagenome</name>
    <dbReference type="NCBI Taxonomy" id="1070528"/>
    <lineage>
        <taxon>unclassified sequences</taxon>
        <taxon>metagenomes</taxon>
        <taxon>organismal metagenomes</taxon>
    </lineage>
</organism>
<accession>A0A6C0ELR9</accession>
<evidence type="ECO:0000256" key="1">
    <source>
        <dbReference type="SAM" id="MobiDB-lite"/>
    </source>
</evidence>
<dbReference type="AlphaFoldDB" id="A0A6C0ELR9"/>
<proteinExistence type="predicted"/>
<protein>
    <submittedName>
        <fullName evidence="2">Uncharacterized protein</fullName>
    </submittedName>
</protein>
<reference evidence="2" key="1">
    <citation type="journal article" date="2020" name="Nature">
        <title>Giant virus diversity and host interactions through global metagenomics.</title>
        <authorList>
            <person name="Schulz F."/>
            <person name="Roux S."/>
            <person name="Paez-Espino D."/>
            <person name="Jungbluth S."/>
            <person name="Walsh D.A."/>
            <person name="Denef V.J."/>
            <person name="McMahon K.D."/>
            <person name="Konstantinidis K.T."/>
            <person name="Eloe-Fadrosh E.A."/>
            <person name="Kyrpides N.C."/>
            <person name="Woyke T."/>
        </authorList>
    </citation>
    <scope>NUCLEOTIDE SEQUENCE</scope>
    <source>
        <strain evidence="2">GVMAG-M-3300009068-25</strain>
    </source>
</reference>
<dbReference type="EMBL" id="MN738888">
    <property type="protein sequence ID" value="QHT30007.1"/>
    <property type="molecule type" value="Genomic_DNA"/>
</dbReference>
<feature type="compositionally biased region" description="Basic residues" evidence="1">
    <location>
        <begin position="89"/>
        <end position="114"/>
    </location>
</feature>
<evidence type="ECO:0000313" key="2">
    <source>
        <dbReference type="EMBL" id="QHT30007.1"/>
    </source>
</evidence>
<name>A0A6C0ELR9_9ZZZZ</name>